<name>A0A383EG96_9ZZZZ</name>
<dbReference type="Gene3D" id="3.40.50.720">
    <property type="entry name" value="NAD(P)-binding Rossmann-like Domain"/>
    <property type="match status" value="1"/>
</dbReference>
<dbReference type="GO" id="GO:0005737">
    <property type="term" value="C:cytoplasm"/>
    <property type="evidence" value="ECO:0007669"/>
    <property type="project" value="TreeGrafter"/>
</dbReference>
<dbReference type="SUPFAM" id="SSF69572">
    <property type="entry name" value="Activating enzymes of the ubiquitin-like proteins"/>
    <property type="match status" value="1"/>
</dbReference>
<dbReference type="AlphaFoldDB" id="A0A383EG96"/>
<feature type="domain" description="THIF-type NAD/FAD binding fold" evidence="1">
    <location>
        <begin position="9"/>
        <end position="175"/>
    </location>
</feature>
<dbReference type="PANTHER" id="PTHR10953">
    <property type="entry name" value="UBIQUITIN-ACTIVATING ENZYME E1"/>
    <property type="match status" value="1"/>
</dbReference>
<reference evidence="2" key="1">
    <citation type="submission" date="2018-05" db="EMBL/GenBank/DDBJ databases">
        <authorList>
            <person name="Lanie J.A."/>
            <person name="Ng W.-L."/>
            <person name="Kazmierczak K.M."/>
            <person name="Andrzejewski T.M."/>
            <person name="Davidsen T.M."/>
            <person name="Wayne K.J."/>
            <person name="Tettelin H."/>
            <person name="Glass J.I."/>
            <person name="Rusch D."/>
            <person name="Podicherti R."/>
            <person name="Tsui H.-C.T."/>
            <person name="Winkler M.E."/>
        </authorList>
    </citation>
    <scope>NUCLEOTIDE SEQUENCE</scope>
</reference>
<dbReference type="GO" id="GO:0008641">
    <property type="term" value="F:ubiquitin-like modifier activating enzyme activity"/>
    <property type="evidence" value="ECO:0007669"/>
    <property type="project" value="InterPro"/>
</dbReference>
<dbReference type="CDD" id="cd00757">
    <property type="entry name" value="ThiF_MoeB_HesA_family"/>
    <property type="match status" value="1"/>
</dbReference>
<dbReference type="InterPro" id="IPR045886">
    <property type="entry name" value="ThiF/MoeB/HesA"/>
</dbReference>
<sequence length="176" mass="19586">MKDEDLLRYSRQIALPEIDISGQSKIFQSKVIIIGLGGLGTVVASYLCRMGIGEITVCDYDKIDISNLHRQILYNSNDLGSQKAKKTQDNLNLINPGIIIKAIEKPLSKPSLDKLVTDQDVVVDATDNFKSRYLINEVCWKNKKTLVSGSAIGWKGQLLVLDFNKNSSPCYECLYG</sequence>
<protein>
    <recommendedName>
        <fullName evidence="1">THIF-type NAD/FAD binding fold domain-containing protein</fullName>
    </recommendedName>
</protein>
<dbReference type="EMBL" id="UINC01225523">
    <property type="protein sequence ID" value="SVE55634.1"/>
    <property type="molecule type" value="Genomic_DNA"/>
</dbReference>
<accession>A0A383EG96</accession>
<evidence type="ECO:0000259" key="1">
    <source>
        <dbReference type="Pfam" id="PF00899"/>
    </source>
</evidence>
<proteinExistence type="predicted"/>
<dbReference type="GO" id="GO:0016779">
    <property type="term" value="F:nucleotidyltransferase activity"/>
    <property type="evidence" value="ECO:0007669"/>
    <property type="project" value="TreeGrafter"/>
</dbReference>
<dbReference type="Pfam" id="PF00899">
    <property type="entry name" value="ThiF"/>
    <property type="match status" value="1"/>
</dbReference>
<dbReference type="GO" id="GO:0004792">
    <property type="term" value="F:thiosulfate-cyanide sulfurtransferase activity"/>
    <property type="evidence" value="ECO:0007669"/>
    <property type="project" value="TreeGrafter"/>
</dbReference>
<feature type="non-terminal residue" evidence="2">
    <location>
        <position position="176"/>
    </location>
</feature>
<dbReference type="InterPro" id="IPR000594">
    <property type="entry name" value="ThiF_NAD_FAD-bd"/>
</dbReference>
<dbReference type="PANTHER" id="PTHR10953:SF102">
    <property type="entry name" value="ADENYLYLTRANSFERASE AND SULFURTRANSFERASE MOCS3"/>
    <property type="match status" value="1"/>
</dbReference>
<dbReference type="InterPro" id="IPR035985">
    <property type="entry name" value="Ubiquitin-activating_enz"/>
</dbReference>
<evidence type="ECO:0000313" key="2">
    <source>
        <dbReference type="EMBL" id="SVE55634.1"/>
    </source>
</evidence>
<organism evidence="2">
    <name type="scientific">marine metagenome</name>
    <dbReference type="NCBI Taxonomy" id="408172"/>
    <lineage>
        <taxon>unclassified sequences</taxon>
        <taxon>metagenomes</taxon>
        <taxon>ecological metagenomes</taxon>
    </lineage>
</organism>
<gene>
    <name evidence="2" type="ORF">METZ01_LOCUS508488</name>
</gene>